<dbReference type="Gene3D" id="3.40.50.450">
    <property type="match status" value="1"/>
</dbReference>
<dbReference type="SUPFAM" id="SSF102405">
    <property type="entry name" value="MCP/YpsA-like"/>
    <property type="match status" value="1"/>
</dbReference>
<dbReference type="GO" id="GO:0005829">
    <property type="term" value="C:cytosol"/>
    <property type="evidence" value="ECO:0007669"/>
    <property type="project" value="TreeGrafter"/>
</dbReference>
<proteinExistence type="predicted"/>
<dbReference type="PANTHER" id="PTHR43393">
    <property type="entry name" value="CYTOKININ RIBOSIDE 5'-MONOPHOSPHATE PHOSPHORIBOHYDROLASE"/>
    <property type="match status" value="1"/>
</dbReference>
<dbReference type="PANTHER" id="PTHR43393:SF3">
    <property type="entry name" value="LYSINE DECARBOXYLASE-LIKE PROTEIN"/>
    <property type="match status" value="1"/>
</dbReference>
<dbReference type="NCBIfam" id="TIGR00725">
    <property type="entry name" value="TIGR00725 family protein"/>
    <property type="match status" value="1"/>
</dbReference>
<dbReference type="EMBL" id="DTHS01000028">
    <property type="protein sequence ID" value="HHR48884.1"/>
    <property type="molecule type" value="Genomic_DNA"/>
</dbReference>
<dbReference type="AlphaFoldDB" id="A0A7V5Y0A6"/>
<comment type="caution">
    <text evidence="1">The sequence shown here is derived from an EMBL/GenBank/DDBJ whole genome shotgun (WGS) entry which is preliminary data.</text>
</comment>
<evidence type="ECO:0000313" key="1">
    <source>
        <dbReference type="EMBL" id="HHR48884.1"/>
    </source>
</evidence>
<dbReference type="InterPro" id="IPR041164">
    <property type="entry name" value="LDcluster4"/>
</dbReference>
<name>A0A7V5Y0A6_UNCW3</name>
<accession>A0A7V5Y0A6</accession>
<sequence>MKKIIGVIGGSTCSEEIYNIAYQVGRHIAKKGYLLISGGLGGVMEAACKGAKSEQGLTIGILPTNDKNSANPYVDIPIVTGMGEARNIIIVKSADGIIAIDGGYGTLSELAFCGILNLPVVLVKSWDIGIGIKEDDPEKAVDLLIELMEKKH</sequence>
<reference evidence="1" key="1">
    <citation type="journal article" date="2020" name="mSystems">
        <title>Genome- and Community-Level Interaction Insights into Carbon Utilization and Element Cycling Functions of Hydrothermarchaeota in Hydrothermal Sediment.</title>
        <authorList>
            <person name="Zhou Z."/>
            <person name="Liu Y."/>
            <person name="Xu W."/>
            <person name="Pan J."/>
            <person name="Luo Z.H."/>
            <person name="Li M."/>
        </authorList>
    </citation>
    <scope>NUCLEOTIDE SEQUENCE [LARGE SCALE GENOMIC DNA]</scope>
    <source>
        <strain evidence="1">SpSt-791</strain>
    </source>
</reference>
<dbReference type="InterPro" id="IPR005268">
    <property type="entry name" value="CHP00725"/>
</dbReference>
<protein>
    <submittedName>
        <fullName evidence="1">TIGR00725 family protein</fullName>
    </submittedName>
</protein>
<dbReference type="Pfam" id="PF18306">
    <property type="entry name" value="LDcluster4"/>
    <property type="match status" value="1"/>
</dbReference>
<dbReference type="InterPro" id="IPR052341">
    <property type="entry name" value="LOG_family_nucleotidases"/>
</dbReference>
<organism evidence="1">
    <name type="scientific">candidate division WOR-3 bacterium</name>
    <dbReference type="NCBI Taxonomy" id="2052148"/>
    <lineage>
        <taxon>Bacteria</taxon>
        <taxon>Bacteria division WOR-3</taxon>
    </lineage>
</organism>
<gene>
    <name evidence="1" type="ORF">ENV79_04480</name>
</gene>